<gene>
    <name evidence="2" type="ORF">SDC9_32587</name>
</gene>
<evidence type="ECO:0000313" key="2">
    <source>
        <dbReference type="EMBL" id="MPL86604.1"/>
    </source>
</evidence>
<protein>
    <recommendedName>
        <fullName evidence="3">6-bladed beta-propeller</fullName>
    </recommendedName>
</protein>
<dbReference type="SUPFAM" id="SSF63825">
    <property type="entry name" value="YWTD domain"/>
    <property type="match status" value="1"/>
</dbReference>
<dbReference type="InterPro" id="IPR011042">
    <property type="entry name" value="6-blade_b-propeller_TolB-like"/>
</dbReference>
<evidence type="ECO:0008006" key="3">
    <source>
        <dbReference type="Google" id="ProtNLM"/>
    </source>
</evidence>
<evidence type="ECO:0000256" key="1">
    <source>
        <dbReference type="SAM" id="Phobius"/>
    </source>
</evidence>
<reference evidence="2" key="1">
    <citation type="submission" date="2019-08" db="EMBL/GenBank/DDBJ databases">
        <authorList>
            <person name="Kucharzyk K."/>
            <person name="Murdoch R.W."/>
            <person name="Higgins S."/>
            <person name="Loffler F."/>
        </authorList>
    </citation>
    <scope>NUCLEOTIDE SEQUENCE</scope>
</reference>
<name>A0A644V5M0_9ZZZZ</name>
<feature type="transmembrane region" description="Helical" evidence="1">
    <location>
        <begin position="12"/>
        <end position="27"/>
    </location>
</feature>
<keyword evidence="1" id="KW-1133">Transmembrane helix</keyword>
<proteinExistence type="predicted"/>
<dbReference type="EMBL" id="VSSQ01000224">
    <property type="protein sequence ID" value="MPL86604.1"/>
    <property type="molecule type" value="Genomic_DNA"/>
</dbReference>
<organism evidence="2">
    <name type="scientific">bioreactor metagenome</name>
    <dbReference type="NCBI Taxonomy" id="1076179"/>
    <lineage>
        <taxon>unclassified sequences</taxon>
        <taxon>metagenomes</taxon>
        <taxon>ecological metagenomes</taxon>
    </lineage>
</organism>
<keyword evidence="1" id="KW-0812">Transmembrane</keyword>
<keyword evidence="1" id="KW-0472">Membrane</keyword>
<sequence>MNIYNSLKIRRLFVNLVFVFYALLIVSCKNESQTTVDGFWNQFDVIASYEIINGDSVLICDAENVKQASSLPWNILLKSVSFVKLDNSTEEALIEFGKCIITTENYIGVHEIGPLKLFKRDGTFLRQIGSVGQGPGEFTYLCDAKMDEQNRRIYLLPMLATQILVYDFNGNFVSTIPLPERVLYGGKMLLYPELNQILVINPINKESKDYIWLLDFKGNVIQKVNAKEYYTREIGFSEGVMINTYSQDRVSMFLFCNGNSSDFLYEYSLKENKLTPKLRIKNFNDWIFIYDLPNQYIIETAHIASSDRKSKKLIIDKLTLRGFILEGIVSPYGLLWNDYGILGSRSTNTFALHKFASEICVESEVELTKEQKATLLNIKNMISSNEEDDCSFIFYGNFKPSL</sequence>
<comment type="caution">
    <text evidence="2">The sequence shown here is derived from an EMBL/GenBank/DDBJ whole genome shotgun (WGS) entry which is preliminary data.</text>
</comment>
<dbReference type="Pfam" id="PF17170">
    <property type="entry name" value="DUF5128"/>
    <property type="match status" value="1"/>
</dbReference>
<dbReference type="Gene3D" id="2.120.10.30">
    <property type="entry name" value="TolB, C-terminal domain"/>
    <property type="match status" value="1"/>
</dbReference>
<dbReference type="AlphaFoldDB" id="A0A644V5M0"/>
<accession>A0A644V5M0</accession>